<accession>A0A1M7SG20</accession>
<dbReference type="AlphaFoldDB" id="A0A1M7SG20"/>
<dbReference type="EMBL" id="FRDM01000002">
    <property type="protein sequence ID" value="SHN57428.1"/>
    <property type="molecule type" value="Genomic_DNA"/>
</dbReference>
<proteinExistence type="predicted"/>
<name>A0A1M7SG20_9ACTN</name>
<organism evidence="1 2">
    <name type="scientific">Geodermatophilus obscurus</name>
    <dbReference type="NCBI Taxonomy" id="1861"/>
    <lineage>
        <taxon>Bacteria</taxon>
        <taxon>Bacillati</taxon>
        <taxon>Actinomycetota</taxon>
        <taxon>Actinomycetes</taxon>
        <taxon>Geodermatophilales</taxon>
        <taxon>Geodermatophilaceae</taxon>
        <taxon>Geodermatophilus</taxon>
    </lineage>
</organism>
<dbReference type="RefSeq" id="WP_072913603.1">
    <property type="nucleotide sequence ID" value="NZ_FRDM01000002.1"/>
</dbReference>
<gene>
    <name evidence="1" type="ORF">SAMN05660350_00779</name>
</gene>
<reference evidence="1 2" key="1">
    <citation type="submission" date="2016-12" db="EMBL/GenBank/DDBJ databases">
        <authorList>
            <person name="Song W.-J."/>
            <person name="Kurnit D.M."/>
        </authorList>
    </citation>
    <scope>NUCLEOTIDE SEQUENCE [LARGE SCALE GENOMIC DNA]</scope>
    <source>
        <strain evidence="1 2">DSM 43162</strain>
    </source>
</reference>
<dbReference type="Proteomes" id="UP000184428">
    <property type="component" value="Unassembled WGS sequence"/>
</dbReference>
<evidence type="ECO:0000313" key="2">
    <source>
        <dbReference type="Proteomes" id="UP000184428"/>
    </source>
</evidence>
<sequence length="74" mass="7913">MVDDPSAALLIRVWLEGAGAFRARLLTLRNASAETPAEEVTVAVAASPSDVLDAVREWLDGFTRQATNSVDTVK</sequence>
<dbReference type="OrthoDB" id="5193634at2"/>
<evidence type="ECO:0000313" key="1">
    <source>
        <dbReference type="EMBL" id="SHN57428.1"/>
    </source>
</evidence>
<protein>
    <submittedName>
        <fullName evidence="1">Uncharacterized protein</fullName>
    </submittedName>
</protein>